<name>A0A078LZK0_9BACL</name>
<feature type="transmembrane region" description="Helical" evidence="1">
    <location>
        <begin position="6"/>
        <end position="26"/>
    </location>
</feature>
<keyword evidence="1" id="KW-0812">Transmembrane</keyword>
<dbReference type="EMBL" id="LN483073">
    <property type="protein sequence ID" value="CEA00548.1"/>
    <property type="molecule type" value="Genomic_DNA"/>
</dbReference>
<accession>A0A078LZK0</accession>
<keyword evidence="1" id="KW-0472">Membrane</keyword>
<gene>
    <name evidence="2" type="ORF">BN1050_00648</name>
</gene>
<dbReference type="HOGENOM" id="CLU_1569544_0_0_9"/>
<evidence type="ECO:0000313" key="2">
    <source>
        <dbReference type="EMBL" id="CEA00548.1"/>
    </source>
</evidence>
<reference evidence="2" key="1">
    <citation type="submission" date="2014-07" db="EMBL/GenBank/DDBJ databases">
        <authorList>
            <person name="Urmite Genomes Urmite Genomes"/>
        </authorList>
    </citation>
    <scope>NUCLEOTIDE SEQUENCE</scope>
    <source>
        <strain evidence="2">13S34_air</strain>
    </source>
</reference>
<protein>
    <recommendedName>
        <fullName evidence="3">Tryptophan transport protein</fullName>
    </recommendedName>
</protein>
<proteinExistence type="predicted"/>
<feature type="transmembrane region" description="Helical" evidence="1">
    <location>
        <begin position="55"/>
        <end position="83"/>
    </location>
</feature>
<organism evidence="2">
    <name type="scientific">Metalysinibacillus saudimassiliensis</name>
    <dbReference type="NCBI Taxonomy" id="1461583"/>
    <lineage>
        <taxon>Bacteria</taxon>
        <taxon>Bacillati</taxon>
        <taxon>Bacillota</taxon>
        <taxon>Bacilli</taxon>
        <taxon>Bacillales</taxon>
        <taxon>Caryophanaceae</taxon>
        <taxon>Metalysinibacillus</taxon>
    </lineage>
</organism>
<dbReference type="AlphaFoldDB" id="A0A078LZK0"/>
<evidence type="ECO:0000256" key="1">
    <source>
        <dbReference type="SAM" id="Phobius"/>
    </source>
</evidence>
<keyword evidence="1" id="KW-1133">Transmembrane helix</keyword>
<dbReference type="PATRIC" id="fig|1461583.4.peg.621"/>
<evidence type="ECO:0008006" key="3">
    <source>
        <dbReference type="Google" id="ProtNLM"/>
    </source>
</evidence>
<feature type="transmembrane region" description="Helical" evidence="1">
    <location>
        <begin position="121"/>
        <end position="143"/>
    </location>
</feature>
<sequence>MRANDVTQIALLAAVISLTGMLKIPLGFPGTEFQLSAPIAVVIMSIFGFKKYFTAGIISSTVLFLLGMHTIIHVAIAMIFRLVVGAIIAAFGRNAITISVAGPLATLTARLVLSLVLQVSYIPLVLGSVPGMLITFAISYPMYKTARKLVEGRGGMVIE</sequence>